<keyword evidence="3" id="KW-1185">Reference proteome</keyword>
<name>A0ABS5MY61_9PSED</name>
<dbReference type="RefSeq" id="WP_053124581.1">
    <property type="nucleotide sequence ID" value="NZ_JAGYHE010000005.1"/>
</dbReference>
<gene>
    <name evidence="2" type="ORF">KFS80_13275</name>
</gene>
<dbReference type="Proteomes" id="UP000676035">
    <property type="component" value="Unassembled WGS sequence"/>
</dbReference>
<evidence type="ECO:0000313" key="3">
    <source>
        <dbReference type="Proteomes" id="UP000676035"/>
    </source>
</evidence>
<sequence>MSVTSFTAFFCPDQPSEPHKNGENRGENGAALVDMSASVPDVVRPDKSLMMRAFWRIAA</sequence>
<evidence type="ECO:0000256" key="1">
    <source>
        <dbReference type="SAM" id="MobiDB-lite"/>
    </source>
</evidence>
<organism evidence="2 3">
    <name type="scientific">Pseudomonas rustica</name>
    <dbReference type="NCBI Taxonomy" id="2827099"/>
    <lineage>
        <taxon>Bacteria</taxon>
        <taxon>Pseudomonadati</taxon>
        <taxon>Pseudomonadota</taxon>
        <taxon>Gammaproteobacteria</taxon>
        <taxon>Pseudomonadales</taxon>
        <taxon>Pseudomonadaceae</taxon>
        <taxon>Pseudomonas</taxon>
    </lineage>
</organism>
<feature type="compositionally biased region" description="Basic and acidic residues" evidence="1">
    <location>
        <begin position="16"/>
        <end position="26"/>
    </location>
</feature>
<accession>A0ABS5MY61</accession>
<comment type="caution">
    <text evidence="2">The sequence shown here is derived from an EMBL/GenBank/DDBJ whole genome shotgun (WGS) entry which is preliminary data.</text>
</comment>
<proteinExistence type="predicted"/>
<dbReference type="EMBL" id="JAGYHF010000006">
    <property type="protein sequence ID" value="MBS4079256.1"/>
    <property type="molecule type" value="Genomic_DNA"/>
</dbReference>
<reference evidence="2 3" key="1">
    <citation type="submission" date="2021-04" db="EMBL/GenBank/DDBJ databases">
        <title>Pseudomonas rustica sp. nov. isolated from raw milk.</title>
        <authorList>
            <person name="Fiedler G."/>
            <person name="Gieschler S."/>
            <person name="Kabisch J."/>
            <person name="Grimmler C."/>
            <person name="Brinks E."/>
            <person name="Wagner N."/>
            <person name="Hetzer B."/>
            <person name="Franz C.M.A.P."/>
            <person name="Boehnlein C."/>
        </authorList>
    </citation>
    <scope>NUCLEOTIDE SEQUENCE [LARGE SCALE GENOMIC DNA]</scope>
    <source>
        <strain evidence="2 3">MBT-4</strain>
    </source>
</reference>
<evidence type="ECO:0000313" key="2">
    <source>
        <dbReference type="EMBL" id="MBS4079256.1"/>
    </source>
</evidence>
<feature type="region of interest" description="Disordered" evidence="1">
    <location>
        <begin position="1"/>
        <end position="28"/>
    </location>
</feature>
<protein>
    <submittedName>
        <fullName evidence="2">Uncharacterized protein</fullName>
    </submittedName>
</protein>